<dbReference type="RefSeq" id="WP_150117884.1">
    <property type="nucleotide sequence ID" value="NZ_JAGHXV010000017.1"/>
</dbReference>
<evidence type="ECO:0000256" key="1">
    <source>
        <dbReference type="SAM" id="MobiDB-lite"/>
    </source>
</evidence>
<organism evidence="2 3">
    <name type="scientific">Xanthomonas manihotis</name>
    <dbReference type="NCBI Taxonomy" id="43353"/>
    <lineage>
        <taxon>Bacteria</taxon>
        <taxon>Pseudomonadati</taxon>
        <taxon>Pseudomonadota</taxon>
        <taxon>Gammaproteobacteria</taxon>
        <taxon>Lysobacterales</taxon>
        <taxon>Lysobacteraceae</taxon>
        <taxon>Xanthomonas</taxon>
    </lineage>
</organism>
<evidence type="ECO:0000313" key="3">
    <source>
        <dbReference type="Proteomes" id="UP000668572"/>
    </source>
</evidence>
<accession>A0A8I2BU95</accession>
<protein>
    <submittedName>
        <fullName evidence="2">Uncharacterized protein</fullName>
    </submittedName>
</protein>
<dbReference type="AlphaFoldDB" id="A0A8I2BU95"/>
<reference evidence="2" key="1">
    <citation type="submission" date="2021-03" db="EMBL/GenBank/DDBJ databases">
        <title>Molecular characterization of Xanthomonas species pathogenic on Araceae and the development of a triplex TaqMan assay for detection of X. phaseoli pv. dieffenbachiae.</title>
        <authorList>
            <person name="Van Der Wolf J."/>
            <person name="Krijger M."/>
            <person name="Mendes O."/>
            <person name="Brankovics B."/>
            <person name="Bonants P."/>
            <person name="Meekes E."/>
        </authorList>
    </citation>
    <scope>NUCLEOTIDE SEQUENCE</scope>
    <source>
        <strain evidence="2">NBC1264</strain>
    </source>
</reference>
<proteinExistence type="predicted"/>
<comment type="caution">
    <text evidence="2">The sequence shown here is derived from an EMBL/GenBank/DDBJ whole genome shotgun (WGS) entry which is preliminary data.</text>
</comment>
<gene>
    <name evidence="2" type="ORF">J7405_05600</name>
</gene>
<name>A0A8I2BU95_XANMN</name>
<dbReference type="Proteomes" id="UP000668572">
    <property type="component" value="Unassembled WGS sequence"/>
</dbReference>
<feature type="compositionally biased region" description="Polar residues" evidence="1">
    <location>
        <begin position="128"/>
        <end position="137"/>
    </location>
</feature>
<feature type="region of interest" description="Disordered" evidence="1">
    <location>
        <begin position="126"/>
        <end position="167"/>
    </location>
</feature>
<feature type="compositionally biased region" description="Basic and acidic residues" evidence="1">
    <location>
        <begin position="141"/>
        <end position="167"/>
    </location>
</feature>
<evidence type="ECO:0000313" key="2">
    <source>
        <dbReference type="EMBL" id="MBO9759027.1"/>
    </source>
</evidence>
<dbReference type="EMBL" id="JAGHXW010000020">
    <property type="protein sequence ID" value="MBO9759027.1"/>
    <property type="molecule type" value="Genomic_DNA"/>
</dbReference>
<sequence>MRKNELATLLRTVADLIESHGLRNVQQKLNDMSGGTSNYENSQRETGELGVEGDDYLKSFVQWVDQASLKEITERFEKDENLVKGDAVRSVSRMLGLSPGRRQSREALIQSLISHLDRKRMHRVISGRNRNSPNDQISLLEDDRSSMQENPRAEPHDSPTESTKKED</sequence>